<dbReference type="NCBIfam" id="NF011307">
    <property type="entry name" value="PRK14716.1-5"/>
    <property type="match status" value="1"/>
</dbReference>
<keyword evidence="5 7" id="KW-1133">Transmembrane helix</keyword>
<feature type="transmembrane region" description="Helical" evidence="7">
    <location>
        <begin position="20"/>
        <end position="44"/>
    </location>
</feature>
<keyword evidence="6 7" id="KW-0472">Membrane</keyword>
<evidence type="ECO:0000313" key="8">
    <source>
        <dbReference type="EMBL" id="SFP21648.1"/>
    </source>
</evidence>
<dbReference type="EMBL" id="FOWZ01000003">
    <property type="protein sequence ID" value="SFP21648.1"/>
    <property type="molecule type" value="Genomic_DNA"/>
</dbReference>
<proteinExistence type="predicted"/>
<evidence type="ECO:0000256" key="3">
    <source>
        <dbReference type="ARBA" id="ARBA00022679"/>
    </source>
</evidence>
<evidence type="ECO:0000256" key="7">
    <source>
        <dbReference type="SAM" id="Phobius"/>
    </source>
</evidence>
<evidence type="ECO:0000256" key="1">
    <source>
        <dbReference type="ARBA" id="ARBA00004141"/>
    </source>
</evidence>
<reference evidence="9" key="1">
    <citation type="submission" date="2016-10" db="EMBL/GenBank/DDBJ databases">
        <authorList>
            <person name="Varghese N."/>
            <person name="Submissions S."/>
        </authorList>
    </citation>
    <scope>NUCLEOTIDE SEQUENCE [LARGE SCALE GENOMIC DNA]</scope>
    <source>
        <strain evidence="9">CGMCC 1.7715</strain>
    </source>
</reference>
<dbReference type="STRING" id="604088.SAMN04488060_1882"/>
<dbReference type="Proteomes" id="UP000199331">
    <property type="component" value="Unassembled WGS sequence"/>
</dbReference>
<evidence type="ECO:0000256" key="2">
    <source>
        <dbReference type="ARBA" id="ARBA00022676"/>
    </source>
</evidence>
<evidence type="ECO:0000256" key="4">
    <source>
        <dbReference type="ARBA" id="ARBA00022692"/>
    </source>
</evidence>
<keyword evidence="2" id="KW-0328">Glycosyltransferase</keyword>
<keyword evidence="4 7" id="KW-0812">Transmembrane</keyword>
<dbReference type="SUPFAM" id="SSF53448">
    <property type="entry name" value="Nucleotide-diphospho-sugar transferases"/>
    <property type="match status" value="1"/>
</dbReference>
<dbReference type="PANTHER" id="PTHR43867">
    <property type="entry name" value="CELLULOSE SYNTHASE CATALYTIC SUBUNIT A [UDP-FORMING]"/>
    <property type="match status" value="1"/>
</dbReference>
<dbReference type="Pfam" id="PF13641">
    <property type="entry name" value="Glyco_tranf_2_3"/>
    <property type="match status" value="1"/>
</dbReference>
<dbReference type="InterPro" id="IPR050321">
    <property type="entry name" value="Glycosyltr_2/OpgH_subfam"/>
</dbReference>
<dbReference type="OrthoDB" id="5294733at2"/>
<dbReference type="Gene3D" id="3.90.550.10">
    <property type="entry name" value="Spore Coat Polysaccharide Biosynthesis Protein SpsA, Chain A"/>
    <property type="match status" value="1"/>
</dbReference>
<protein>
    <submittedName>
        <fullName evidence="8">Adsorption protein B</fullName>
    </submittedName>
</protein>
<keyword evidence="9" id="KW-1185">Reference proteome</keyword>
<feature type="transmembrane region" description="Helical" evidence="7">
    <location>
        <begin position="378"/>
        <end position="397"/>
    </location>
</feature>
<name>A0A1I5NIK8_9SPHN</name>
<evidence type="ECO:0000256" key="6">
    <source>
        <dbReference type="ARBA" id="ARBA00023136"/>
    </source>
</evidence>
<dbReference type="PANTHER" id="PTHR43867:SF4">
    <property type="entry name" value="BETA-(1-3)-GLUCOSYL TRANSFERASE"/>
    <property type="match status" value="1"/>
</dbReference>
<sequence>MPVAQFTSAEWLALLQHELLLLAAVFFAIGLIDELAIDLTYLWLRLTGRAKPMEVGGRGYFRQELSGMAAIFIPAWQEDAVIGPTLAHALSAWPQDDVRIYVGCYRNDAATIASVAVAARSDERIRVVIVGADGPTSKAHCLNRLYRALCDDEARLCVKAHMVVLHDAEDMVDEAALVTLDRAIWHDDFIQLPVMALPQSDSPWIAGHYSDEFAESHAKAMVVRDALGVSVPGGGVGYAIRRPMLDELARLHEGEPFASASLTEDYELGQRICAVGGTGRFLRARTPDGRLVATRAFFPCDLSAALRQKTRWTHGIALQGWDRLGWRGTVAERWMTLRDRRGPLAALVLAIAYLLVLAAIVSQVSIAAGLVATLEPSPILRGLLVFTMFGLVWRLAVRGLFTGREFGLKQGLIAVPRVLVSNVIAIMSGRRALVAYWRSLRGAPVVWDKTEHHDHPSLARPGQHSHDRGIGQAPWAAARVPVRAARRMDDAEAHDMGKSLAAGIAP</sequence>
<comment type="subcellular location">
    <subcellularLocation>
        <location evidence="1">Membrane</location>
        <topology evidence="1">Multi-pass membrane protein</topology>
    </subcellularLocation>
</comment>
<feature type="transmembrane region" description="Helical" evidence="7">
    <location>
        <begin position="344"/>
        <end position="372"/>
    </location>
</feature>
<dbReference type="GO" id="GO:0005886">
    <property type="term" value="C:plasma membrane"/>
    <property type="evidence" value="ECO:0007669"/>
    <property type="project" value="TreeGrafter"/>
</dbReference>
<evidence type="ECO:0000256" key="5">
    <source>
        <dbReference type="ARBA" id="ARBA00022989"/>
    </source>
</evidence>
<evidence type="ECO:0000313" key="9">
    <source>
        <dbReference type="Proteomes" id="UP000199331"/>
    </source>
</evidence>
<dbReference type="GO" id="GO:0016758">
    <property type="term" value="F:hexosyltransferase activity"/>
    <property type="evidence" value="ECO:0007669"/>
    <property type="project" value="TreeGrafter"/>
</dbReference>
<dbReference type="AlphaFoldDB" id="A0A1I5NIK8"/>
<accession>A0A1I5NIK8</accession>
<organism evidence="8 9">
    <name type="scientific">Qipengyuania nanhaisediminis</name>
    <dbReference type="NCBI Taxonomy" id="604088"/>
    <lineage>
        <taxon>Bacteria</taxon>
        <taxon>Pseudomonadati</taxon>
        <taxon>Pseudomonadota</taxon>
        <taxon>Alphaproteobacteria</taxon>
        <taxon>Sphingomonadales</taxon>
        <taxon>Erythrobacteraceae</taxon>
        <taxon>Qipengyuania</taxon>
    </lineage>
</organism>
<dbReference type="InterPro" id="IPR029044">
    <property type="entry name" value="Nucleotide-diphossugar_trans"/>
</dbReference>
<gene>
    <name evidence="8" type="ORF">SAMN04488060_1882</name>
</gene>
<keyword evidence="3" id="KW-0808">Transferase</keyword>